<keyword evidence="3" id="KW-1185">Reference proteome</keyword>
<evidence type="ECO:0000256" key="1">
    <source>
        <dbReference type="SAM" id="SignalP"/>
    </source>
</evidence>
<gene>
    <name evidence="2" type="ORF">P4H66_05590</name>
</gene>
<feature type="chain" id="PRO_5046551783" evidence="1">
    <location>
        <begin position="25"/>
        <end position="163"/>
    </location>
</feature>
<dbReference type="RefSeq" id="WP_326086395.1">
    <property type="nucleotide sequence ID" value="NZ_JARLKZ010000004.1"/>
</dbReference>
<name>A0ABU6GHT3_9BACL</name>
<protein>
    <submittedName>
        <fullName evidence="2">Uncharacterized protein</fullName>
    </submittedName>
</protein>
<proteinExistence type="predicted"/>
<accession>A0ABU6GHT3</accession>
<organism evidence="2 3">
    <name type="scientific">Paenibacillus dokdonensis</name>
    <dbReference type="NCBI Taxonomy" id="2567944"/>
    <lineage>
        <taxon>Bacteria</taxon>
        <taxon>Bacillati</taxon>
        <taxon>Bacillota</taxon>
        <taxon>Bacilli</taxon>
        <taxon>Bacillales</taxon>
        <taxon>Paenibacillaceae</taxon>
        <taxon>Paenibacillus</taxon>
    </lineage>
</organism>
<dbReference type="EMBL" id="JARLKZ010000004">
    <property type="protein sequence ID" value="MEC0239330.1"/>
    <property type="molecule type" value="Genomic_DNA"/>
</dbReference>
<reference evidence="2 3" key="1">
    <citation type="submission" date="2023-03" db="EMBL/GenBank/DDBJ databases">
        <title>Bacillus Genome Sequencing.</title>
        <authorList>
            <person name="Dunlap C."/>
        </authorList>
    </citation>
    <scope>NUCLEOTIDE SEQUENCE [LARGE SCALE GENOMIC DNA]</scope>
    <source>
        <strain evidence="2 3">BD-525</strain>
    </source>
</reference>
<comment type="caution">
    <text evidence="2">The sequence shown here is derived from an EMBL/GenBank/DDBJ whole genome shotgun (WGS) entry which is preliminary data.</text>
</comment>
<evidence type="ECO:0000313" key="3">
    <source>
        <dbReference type="Proteomes" id="UP001344632"/>
    </source>
</evidence>
<feature type="signal peptide" evidence="1">
    <location>
        <begin position="1"/>
        <end position="24"/>
    </location>
</feature>
<dbReference type="Proteomes" id="UP001344632">
    <property type="component" value="Unassembled WGS sequence"/>
</dbReference>
<keyword evidence="1" id="KW-0732">Signal</keyword>
<evidence type="ECO:0000313" key="2">
    <source>
        <dbReference type="EMBL" id="MEC0239330.1"/>
    </source>
</evidence>
<sequence>MKKKSAFLAILGLAMAISAVTAWASPSTFQGKETPEINMVVPSSEDDVITPYVVDNEWSAPMISSGGSSANHYFAVNAGKGHLKLHMVNQANTPVKATLTHLDSGMVYFTKEIAANGYKDFISFDEGSPQGMRTGNYLIQYIGGSNPVKGIYYGKTGSSITDF</sequence>